<dbReference type="Proteomes" id="UP001180081">
    <property type="component" value="Unassembled WGS sequence"/>
</dbReference>
<evidence type="ECO:0000313" key="1">
    <source>
        <dbReference type="EMBL" id="MDN3576701.1"/>
    </source>
</evidence>
<reference evidence="1" key="2">
    <citation type="submission" date="2023-06" db="EMBL/GenBank/DDBJ databases">
        <authorList>
            <person name="Lucena T."/>
            <person name="Sun Q."/>
        </authorList>
    </citation>
    <scope>NUCLEOTIDE SEQUENCE</scope>
    <source>
        <strain evidence="1">CECT 7703</strain>
    </source>
</reference>
<protein>
    <submittedName>
        <fullName evidence="1">Uncharacterized protein</fullName>
    </submittedName>
</protein>
<dbReference type="EMBL" id="JAUFPU010000005">
    <property type="protein sequence ID" value="MDN3576701.1"/>
    <property type="molecule type" value="Genomic_DNA"/>
</dbReference>
<keyword evidence="2" id="KW-1185">Reference proteome</keyword>
<gene>
    <name evidence="1" type="ORF">QWZ03_07990</name>
</gene>
<dbReference type="RefSeq" id="WP_290332227.1">
    <property type="nucleotide sequence ID" value="NZ_JAUFPU010000005.1"/>
</dbReference>
<name>A0ABT8B4X3_9NEIS</name>
<sequence>MLRITVLTLAACCATAAPASREYKMIVDPSAYEAYEPSEISFVIERSLLNLAKGPIKLETRGKTSRDKTRAVRFLDTPGDCLLTKAGLIVRDRGNEKKRTLTIKLRGDVDGSWTKGAKVKEEEDVVPPLQIKQSRALQAKLESSATLDTIKSLQSYLPELERLGIPADKAVQPVIKESIREETFTLPEIKLGNSWAETELSMWYFGDEERPALIEASFRYEMDGNAEANEATAKVAAQWFKLWQSPSGLTPDPVESTKTAFVFKRSADFCKK</sequence>
<accession>A0ABT8B4X3</accession>
<reference evidence="1" key="1">
    <citation type="journal article" date="2014" name="Int. J. Syst. Evol. Microbiol.">
        <title>Complete genome of a new Firmicutes species belonging to the dominant human colonic microbiota ('Ruminococcus bicirculans') reveals two chromosomes and a selective capacity to utilize plant glucans.</title>
        <authorList>
            <consortium name="NISC Comparative Sequencing Program"/>
            <person name="Wegmann U."/>
            <person name="Louis P."/>
            <person name="Goesmann A."/>
            <person name="Henrissat B."/>
            <person name="Duncan S.H."/>
            <person name="Flint H.J."/>
        </authorList>
    </citation>
    <scope>NUCLEOTIDE SEQUENCE</scope>
    <source>
        <strain evidence="1">CECT 7703</strain>
    </source>
</reference>
<proteinExistence type="predicted"/>
<comment type="caution">
    <text evidence="1">The sequence shown here is derived from an EMBL/GenBank/DDBJ whole genome shotgun (WGS) entry which is preliminary data.</text>
</comment>
<evidence type="ECO:0000313" key="2">
    <source>
        <dbReference type="Proteomes" id="UP001180081"/>
    </source>
</evidence>
<organism evidence="1 2">
    <name type="scientific">Chitinimonas viridis</name>
    <dbReference type="NCBI Taxonomy" id="664880"/>
    <lineage>
        <taxon>Bacteria</taxon>
        <taxon>Pseudomonadati</taxon>
        <taxon>Pseudomonadota</taxon>
        <taxon>Betaproteobacteria</taxon>
        <taxon>Neisseriales</taxon>
        <taxon>Chitinibacteraceae</taxon>
        <taxon>Chitinimonas</taxon>
    </lineage>
</organism>